<sequence>MFHMIGQLIKVLIRYFLILINDCLICLPIKRHLIIFESFNGQDVSDNPAAIYQELVLTHPEYAPSLFFGIKGRRFEEVKRTYPEIQILKRWSFKWIWTVARAEYWVFNSRMPLWWHKNRGTTYVQTWHGTPLKKLGVDIENVEIPGTTTTEYHAAFKKESARWDYLIAPNSYSEAIFKRAFGFNNKFIRSGYPRNDVLYLDNNLDTIRHLKLKILGDSDAKVVLYAPTWRDDEFIYKGRYRFDLPFDLKKFFSLVSRDTILIIRPHYLVKDHIDIRGFEKRVRILADTDINQLYLISDLLITDYSSVMFDFANLHRPMLFFPYDLDHYAGKLRGFYFNYLEECPGPIVTTSTEFYKQLSVFDFEGTFANYDRQFNEFQKKFTSWEKGTAAKQVIKAIGIYEEE</sequence>
<dbReference type="EMBL" id="WERX01000004">
    <property type="protein sequence ID" value="MDV7693658.1"/>
    <property type="molecule type" value="Genomic_DNA"/>
</dbReference>
<dbReference type="GO" id="GO:0047355">
    <property type="term" value="F:CDP-glycerol glycerophosphotransferase activity"/>
    <property type="evidence" value="ECO:0007669"/>
    <property type="project" value="InterPro"/>
</dbReference>
<dbReference type="PANTHER" id="PTHR37316">
    <property type="entry name" value="TEICHOIC ACID GLYCEROL-PHOSPHATE PRIMASE"/>
    <property type="match status" value="1"/>
</dbReference>
<accession>A0AAP5TBQ7</accession>
<dbReference type="InterPro" id="IPR051612">
    <property type="entry name" value="Teichoic_Acid_Biosynth"/>
</dbReference>
<dbReference type="Gene3D" id="3.40.50.12580">
    <property type="match status" value="1"/>
</dbReference>
<evidence type="ECO:0000313" key="7">
    <source>
        <dbReference type="EMBL" id="MDV7693658.1"/>
    </source>
</evidence>
<reference evidence="8 9" key="1">
    <citation type="submission" date="2016-05" db="EMBL/GenBank/DDBJ databases">
        <title>Draft genome sequence of Pediococcus parvulus 2.6, a probiotic beta-glucan producer strain.</title>
        <authorList>
            <person name="Mohedano M.L."/>
            <person name="Perez-Ramos A."/>
            <person name="Duenas M.T."/>
            <person name="Lamontanara A."/>
            <person name="Orru L."/>
            <person name="Spano G."/>
            <person name="Capozzi V."/>
            <person name="Lopez P."/>
        </authorList>
    </citation>
    <scope>NUCLEOTIDE SEQUENCE [LARGE SCALE GENOMIC DNA]</scope>
    <source>
        <strain evidence="8 9">2.6</strain>
    </source>
</reference>
<evidence type="ECO:0000313" key="9">
    <source>
        <dbReference type="Proteomes" id="UP000077280"/>
    </source>
</evidence>
<evidence type="ECO:0000256" key="5">
    <source>
        <dbReference type="ARBA" id="ARBA00022944"/>
    </source>
</evidence>
<dbReference type="EMBL" id="LXND01000020">
    <property type="protein sequence ID" value="OAD64906.1"/>
    <property type="molecule type" value="Genomic_DNA"/>
</dbReference>
<dbReference type="InterPro" id="IPR043149">
    <property type="entry name" value="TagF_N"/>
</dbReference>
<dbReference type="Proteomes" id="UP001275867">
    <property type="component" value="Unassembled WGS sequence"/>
</dbReference>
<dbReference type="AlphaFoldDB" id="A0AAP5TBQ7"/>
<gene>
    <name evidence="8" type="ORF">A7K95_02520</name>
    <name evidence="7" type="ORF">GA842_01945</name>
</gene>
<comment type="subcellular location">
    <subcellularLocation>
        <location evidence="1">Cell membrane</location>
        <topology evidence="1">Peripheral membrane protein</topology>
    </subcellularLocation>
</comment>
<keyword evidence="4" id="KW-0808">Transferase</keyword>
<dbReference type="RefSeq" id="WP_068804905.1">
    <property type="nucleotide sequence ID" value="NZ_CP158977.1"/>
</dbReference>
<name>A0AAP5TBQ7_9LACO</name>
<dbReference type="Gene3D" id="3.40.50.11820">
    <property type="match status" value="1"/>
</dbReference>
<evidence type="ECO:0000256" key="4">
    <source>
        <dbReference type="ARBA" id="ARBA00022679"/>
    </source>
</evidence>
<dbReference type="InterPro" id="IPR043148">
    <property type="entry name" value="TagF_C"/>
</dbReference>
<comment type="similarity">
    <text evidence="2">Belongs to the CDP-glycerol glycerophosphotransferase family.</text>
</comment>
<dbReference type="GO" id="GO:0005886">
    <property type="term" value="C:plasma membrane"/>
    <property type="evidence" value="ECO:0007669"/>
    <property type="project" value="UniProtKB-SubCell"/>
</dbReference>
<organism evidence="7 10">
    <name type="scientific">Pediococcus parvulus</name>
    <dbReference type="NCBI Taxonomy" id="54062"/>
    <lineage>
        <taxon>Bacteria</taxon>
        <taxon>Bacillati</taxon>
        <taxon>Bacillota</taxon>
        <taxon>Bacilli</taxon>
        <taxon>Lactobacillales</taxon>
        <taxon>Lactobacillaceae</taxon>
        <taxon>Pediococcus</taxon>
    </lineage>
</organism>
<proteinExistence type="inferred from homology"/>
<comment type="caution">
    <text evidence="7">The sequence shown here is derived from an EMBL/GenBank/DDBJ whole genome shotgun (WGS) entry which is preliminary data.</text>
</comment>
<keyword evidence="9" id="KW-1185">Reference proteome</keyword>
<protein>
    <submittedName>
        <fullName evidence="7 8">CDP-glycerol glycerophosphotransferase</fullName>
    </submittedName>
</protein>
<evidence type="ECO:0000256" key="2">
    <source>
        <dbReference type="ARBA" id="ARBA00010488"/>
    </source>
</evidence>
<keyword evidence="6" id="KW-0472">Membrane</keyword>
<dbReference type="SUPFAM" id="SSF53756">
    <property type="entry name" value="UDP-Glycosyltransferase/glycogen phosphorylase"/>
    <property type="match status" value="1"/>
</dbReference>
<dbReference type="GO" id="GO:0019350">
    <property type="term" value="P:teichoic acid biosynthetic process"/>
    <property type="evidence" value="ECO:0007669"/>
    <property type="project" value="UniProtKB-KW"/>
</dbReference>
<evidence type="ECO:0000313" key="10">
    <source>
        <dbReference type="Proteomes" id="UP001275867"/>
    </source>
</evidence>
<evidence type="ECO:0000256" key="6">
    <source>
        <dbReference type="ARBA" id="ARBA00023136"/>
    </source>
</evidence>
<keyword evidence="5" id="KW-0777">Teichoic acid biosynthesis</keyword>
<evidence type="ECO:0000313" key="8">
    <source>
        <dbReference type="EMBL" id="OAD64906.1"/>
    </source>
</evidence>
<reference evidence="7" key="2">
    <citation type="submission" date="2019-10" db="EMBL/GenBank/DDBJ databases">
        <title>Malate fermentation in French cider.</title>
        <authorList>
            <person name="Cousin F.J."/>
            <person name="Medina Fernandez S."/>
            <person name="Misery B."/>
            <person name="Laplace J.-M."/>
            <person name="Cretenet M."/>
        </authorList>
    </citation>
    <scope>NUCLEOTIDE SEQUENCE</scope>
    <source>
        <strain evidence="7">UCMA15901</strain>
    </source>
</reference>
<dbReference type="Pfam" id="PF04464">
    <property type="entry name" value="Glyphos_transf"/>
    <property type="match status" value="1"/>
</dbReference>
<keyword evidence="3" id="KW-1003">Cell membrane</keyword>
<dbReference type="InterPro" id="IPR007554">
    <property type="entry name" value="Glycerophosphate_synth"/>
</dbReference>
<dbReference type="PANTHER" id="PTHR37316:SF3">
    <property type="entry name" value="TEICHOIC ACID GLYCEROL-PHOSPHATE TRANSFERASE"/>
    <property type="match status" value="1"/>
</dbReference>
<evidence type="ECO:0000256" key="3">
    <source>
        <dbReference type="ARBA" id="ARBA00022475"/>
    </source>
</evidence>
<dbReference type="Proteomes" id="UP000077280">
    <property type="component" value="Unassembled WGS sequence"/>
</dbReference>
<evidence type="ECO:0000256" key="1">
    <source>
        <dbReference type="ARBA" id="ARBA00004202"/>
    </source>
</evidence>
<dbReference type="GeneID" id="93383050"/>